<evidence type="ECO:0000313" key="3">
    <source>
        <dbReference type="Proteomes" id="UP001258315"/>
    </source>
</evidence>
<organism evidence="2 3">
    <name type="scientific">Mucilaginibacter terrae</name>
    <dbReference type="NCBI Taxonomy" id="1955052"/>
    <lineage>
        <taxon>Bacteria</taxon>
        <taxon>Pseudomonadati</taxon>
        <taxon>Bacteroidota</taxon>
        <taxon>Sphingobacteriia</taxon>
        <taxon>Sphingobacteriales</taxon>
        <taxon>Sphingobacteriaceae</taxon>
        <taxon>Mucilaginibacter</taxon>
    </lineage>
</organism>
<feature type="domain" description="IstB-like ATP-binding" evidence="1">
    <location>
        <begin position="2"/>
        <end position="100"/>
    </location>
</feature>
<dbReference type="EMBL" id="JAVLVU010000001">
    <property type="protein sequence ID" value="MDT3403597.1"/>
    <property type="molecule type" value="Genomic_DNA"/>
</dbReference>
<name>A0ABU3GX80_9SPHI</name>
<dbReference type="SUPFAM" id="SSF52540">
    <property type="entry name" value="P-loop containing nucleoside triphosphate hydrolases"/>
    <property type="match status" value="1"/>
</dbReference>
<reference evidence="3" key="1">
    <citation type="submission" date="2023-07" db="EMBL/GenBank/DDBJ databases">
        <title>Functional and genomic diversity of the sorghum phyllosphere microbiome.</title>
        <authorList>
            <person name="Shade A."/>
        </authorList>
    </citation>
    <scope>NUCLEOTIDE SEQUENCE [LARGE SCALE GENOMIC DNA]</scope>
    <source>
        <strain evidence="3">SORGH_AS_0422</strain>
    </source>
</reference>
<keyword evidence="3" id="KW-1185">Reference proteome</keyword>
<proteinExistence type="predicted"/>
<accession>A0ABU3GX80</accession>
<sequence>MAKADGSYIKEIAKIERQHLLILDDFGLQPFDAQNRAALMEIIEDRHGKASLVITSQLPVSKWHEVIGEKTIADAILDRIVHSAHRLELKGESMRKKRRADEKEISYQ</sequence>
<evidence type="ECO:0000259" key="1">
    <source>
        <dbReference type="Pfam" id="PF01695"/>
    </source>
</evidence>
<protein>
    <submittedName>
        <fullName evidence="2">DNA replication protein DnaC</fullName>
    </submittedName>
</protein>
<comment type="caution">
    <text evidence="2">The sequence shown here is derived from an EMBL/GenBank/DDBJ whole genome shotgun (WGS) entry which is preliminary data.</text>
</comment>
<dbReference type="Gene3D" id="3.40.50.300">
    <property type="entry name" value="P-loop containing nucleotide triphosphate hydrolases"/>
    <property type="match status" value="1"/>
</dbReference>
<dbReference type="InterPro" id="IPR002611">
    <property type="entry name" value="IstB_ATP-bd"/>
</dbReference>
<evidence type="ECO:0000313" key="2">
    <source>
        <dbReference type="EMBL" id="MDT3403597.1"/>
    </source>
</evidence>
<dbReference type="InterPro" id="IPR027417">
    <property type="entry name" value="P-loop_NTPase"/>
</dbReference>
<dbReference type="Pfam" id="PF01695">
    <property type="entry name" value="IstB_IS21"/>
    <property type="match status" value="1"/>
</dbReference>
<gene>
    <name evidence="2" type="ORF">QE417_002669</name>
</gene>
<dbReference type="Proteomes" id="UP001258315">
    <property type="component" value="Unassembled WGS sequence"/>
</dbReference>